<organism evidence="1">
    <name type="scientific">Sipha flava</name>
    <name type="common">yellow sugarcane aphid</name>
    <dbReference type="NCBI Taxonomy" id="143950"/>
    <lineage>
        <taxon>Eukaryota</taxon>
        <taxon>Metazoa</taxon>
        <taxon>Ecdysozoa</taxon>
        <taxon>Arthropoda</taxon>
        <taxon>Hexapoda</taxon>
        <taxon>Insecta</taxon>
        <taxon>Pterygota</taxon>
        <taxon>Neoptera</taxon>
        <taxon>Paraneoptera</taxon>
        <taxon>Hemiptera</taxon>
        <taxon>Sternorrhyncha</taxon>
        <taxon>Aphidomorpha</taxon>
        <taxon>Aphidoidea</taxon>
        <taxon>Aphididae</taxon>
        <taxon>Sipha</taxon>
    </lineage>
</organism>
<dbReference type="EMBL" id="GGMS01008872">
    <property type="protein sequence ID" value="MBY78075.1"/>
    <property type="molecule type" value="Transcribed_RNA"/>
</dbReference>
<dbReference type="AlphaFoldDB" id="A0A2S2QJZ5"/>
<sequence>MTITLAAITGCDRAVLWRPLAARATVARGCRGGRALFGYRGRGAGDVTLLGRRPGVLALTMPAQVHLALERFVAQAARERFVARVLAQVRDQIGRLAERLATHHAFVRFLTWEQKRKKTNTVSGYVVFFIDKHHPLNARALTNIQGVDYTCSAGYIIKKKKSNA</sequence>
<evidence type="ECO:0000313" key="1">
    <source>
        <dbReference type="EMBL" id="MBY78075.1"/>
    </source>
</evidence>
<accession>A0A2S2QJZ5</accession>
<name>A0A2S2QJZ5_9HEMI</name>
<proteinExistence type="predicted"/>
<reference evidence="1" key="1">
    <citation type="submission" date="2018-04" db="EMBL/GenBank/DDBJ databases">
        <title>Transcriptome assembly of Sipha flava.</title>
        <authorList>
            <person name="Scully E.D."/>
            <person name="Geib S.M."/>
            <person name="Palmer N.A."/>
            <person name="Koch K."/>
            <person name="Bradshaw J."/>
            <person name="Heng-Moss T."/>
            <person name="Sarath G."/>
        </authorList>
    </citation>
    <scope>NUCLEOTIDE SEQUENCE</scope>
</reference>
<protein>
    <submittedName>
        <fullName evidence="1">Uncharacterized protein</fullName>
    </submittedName>
</protein>
<gene>
    <name evidence="1" type="ORF">g.39859</name>
</gene>